<sequence>LSETSQSEGLFSSEALFHNDVTLSSESIVRATTAYLKLSKISYNFEVIMKLLKGLAQASPSVVVTKYNLVRFWAHECVRQFVDPLASEASKECARGLLARSVEEFDLEEKSAQRVRLTLKDYNDSPLLFGDIGTFAGSWIHDPERDEDTTDDKVNNRRATLSSQRSFQNITYREVCSCTEPEEDQIPKNPTGKW</sequence>
<dbReference type="EMBL" id="BRYA01001729">
    <property type="protein sequence ID" value="GMI46134.1"/>
    <property type="molecule type" value="Genomic_DNA"/>
</dbReference>
<protein>
    <submittedName>
        <fullName evidence="1">Uncharacterized protein</fullName>
    </submittedName>
</protein>
<proteinExistence type="predicted"/>
<organism evidence="1 2">
    <name type="scientific">Triparma columacea</name>
    <dbReference type="NCBI Taxonomy" id="722753"/>
    <lineage>
        <taxon>Eukaryota</taxon>
        <taxon>Sar</taxon>
        <taxon>Stramenopiles</taxon>
        <taxon>Ochrophyta</taxon>
        <taxon>Bolidophyceae</taxon>
        <taxon>Parmales</taxon>
        <taxon>Triparmaceae</taxon>
        <taxon>Triparma</taxon>
    </lineage>
</organism>
<comment type="caution">
    <text evidence="1">The sequence shown here is derived from an EMBL/GenBank/DDBJ whole genome shotgun (WGS) entry which is preliminary data.</text>
</comment>
<feature type="non-terminal residue" evidence="1">
    <location>
        <position position="1"/>
    </location>
</feature>
<evidence type="ECO:0000313" key="1">
    <source>
        <dbReference type="EMBL" id="GMI46134.1"/>
    </source>
</evidence>
<reference evidence="2" key="1">
    <citation type="journal article" date="2023" name="Commun. Biol.">
        <title>Genome analysis of Parmales, the sister group of diatoms, reveals the evolutionary specialization of diatoms from phago-mixotrophs to photoautotrophs.</title>
        <authorList>
            <person name="Ban H."/>
            <person name="Sato S."/>
            <person name="Yoshikawa S."/>
            <person name="Yamada K."/>
            <person name="Nakamura Y."/>
            <person name="Ichinomiya M."/>
            <person name="Sato N."/>
            <person name="Blanc-Mathieu R."/>
            <person name="Endo H."/>
            <person name="Kuwata A."/>
            <person name="Ogata H."/>
        </authorList>
    </citation>
    <scope>NUCLEOTIDE SEQUENCE [LARGE SCALE GENOMIC DNA]</scope>
</reference>
<name>A0A9W7LD41_9STRA</name>
<accession>A0A9W7LD41</accession>
<gene>
    <name evidence="1" type="ORF">TrCOL_g4975</name>
</gene>
<dbReference type="Gene3D" id="1.20.920.30">
    <property type="match status" value="1"/>
</dbReference>
<keyword evidence="2" id="KW-1185">Reference proteome</keyword>
<dbReference type="Proteomes" id="UP001165065">
    <property type="component" value="Unassembled WGS sequence"/>
</dbReference>
<feature type="non-terminal residue" evidence="1">
    <location>
        <position position="194"/>
    </location>
</feature>
<dbReference type="AlphaFoldDB" id="A0A9W7LD41"/>
<evidence type="ECO:0000313" key="2">
    <source>
        <dbReference type="Proteomes" id="UP001165065"/>
    </source>
</evidence>